<protein>
    <submittedName>
        <fullName evidence="1">Uncharacterized protein</fullName>
    </submittedName>
</protein>
<dbReference type="EMBL" id="UINC01068848">
    <property type="protein sequence ID" value="SVC01768.1"/>
    <property type="molecule type" value="Genomic_DNA"/>
</dbReference>
<dbReference type="AlphaFoldDB" id="A0A382IQD7"/>
<evidence type="ECO:0000313" key="1">
    <source>
        <dbReference type="EMBL" id="SVC01768.1"/>
    </source>
</evidence>
<sequence>MIKIQSDPHGDVGPMYVPKVAKFLVG</sequence>
<accession>A0A382IQD7</accession>
<reference evidence="1" key="1">
    <citation type="submission" date="2018-05" db="EMBL/GenBank/DDBJ databases">
        <authorList>
            <person name="Lanie J.A."/>
            <person name="Ng W.-L."/>
            <person name="Kazmierczak K.M."/>
            <person name="Andrzejewski T.M."/>
            <person name="Davidsen T.M."/>
            <person name="Wayne K.J."/>
            <person name="Tettelin H."/>
            <person name="Glass J.I."/>
            <person name="Rusch D."/>
            <person name="Podicherti R."/>
            <person name="Tsui H.-C.T."/>
            <person name="Winkler M.E."/>
        </authorList>
    </citation>
    <scope>NUCLEOTIDE SEQUENCE</scope>
</reference>
<name>A0A382IQD7_9ZZZZ</name>
<proteinExistence type="predicted"/>
<organism evidence="1">
    <name type="scientific">marine metagenome</name>
    <dbReference type="NCBI Taxonomy" id="408172"/>
    <lineage>
        <taxon>unclassified sequences</taxon>
        <taxon>metagenomes</taxon>
        <taxon>ecological metagenomes</taxon>
    </lineage>
</organism>
<gene>
    <name evidence="1" type="ORF">METZ01_LOCUS254622</name>
</gene>